<evidence type="ECO:0000313" key="5">
    <source>
        <dbReference type="Proteomes" id="UP000183461"/>
    </source>
</evidence>
<evidence type="ECO:0000256" key="3">
    <source>
        <dbReference type="ARBA" id="ARBA00023002"/>
    </source>
</evidence>
<keyword evidence="3" id="KW-0560">Oxidoreductase</keyword>
<organism evidence="4 5">
    <name type="scientific">Ruminococcus flavefaciens</name>
    <dbReference type="NCBI Taxonomy" id="1265"/>
    <lineage>
        <taxon>Bacteria</taxon>
        <taxon>Bacillati</taxon>
        <taxon>Bacillota</taxon>
        <taxon>Clostridia</taxon>
        <taxon>Eubacteriales</taxon>
        <taxon>Oscillospiraceae</taxon>
        <taxon>Ruminococcus</taxon>
    </lineage>
</organism>
<dbReference type="RefSeq" id="WP_072300300.1">
    <property type="nucleotide sequence ID" value="NZ_FPIP01000004.1"/>
</dbReference>
<dbReference type="Proteomes" id="UP000183461">
    <property type="component" value="Unassembled WGS sequence"/>
</dbReference>
<dbReference type="GO" id="GO:0009236">
    <property type="term" value="P:cobalamin biosynthetic process"/>
    <property type="evidence" value="ECO:0007669"/>
    <property type="project" value="UniProtKB-UniPathway"/>
</dbReference>
<evidence type="ECO:0000256" key="1">
    <source>
        <dbReference type="ARBA" id="ARBA00004953"/>
    </source>
</evidence>
<proteinExistence type="predicted"/>
<dbReference type="InterPro" id="IPR003723">
    <property type="entry name" value="Precorrin-6x_reduct"/>
</dbReference>
<dbReference type="UniPathway" id="UPA00148"/>
<dbReference type="Pfam" id="PF02571">
    <property type="entry name" value="CbiJ"/>
    <property type="match status" value="1"/>
</dbReference>
<evidence type="ECO:0000256" key="2">
    <source>
        <dbReference type="ARBA" id="ARBA00022573"/>
    </source>
</evidence>
<gene>
    <name evidence="4" type="ORF">SAMN02910280_2049</name>
</gene>
<dbReference type="PANTHER" id="PTHR36925:SF1">
    <property type="entry name" value="COBALT-PRECORRIN-6A REDUCTASE"/>
    <property type="match status" value="1"/>
</dbReference>
<keyword evidence="2" id="KW-0169">Cobalamin biosynthesis</keyword>
<dbReference type="NCBIfam" id="TIGR00715">
    <property type="entry name" value="precor6x_red"/>
    <property type="match status" value="1"/>
</dbReference>
<dbReference type="GO" id="GO:0016994">
    <property type="term" value="F:precorrin-6A reductase activity"/>
    <property type="evidence" value="ECO:0007669"/>
    <property type="project" value="InterPro"/>
</dbReference>
<dbReference type="AlphaFoldDB" id="A0A1K1NIV7"/>
<sequence length="247" mass="27185">MCELLIFGGTTEGRLLAEHCAKSGIAADVSVATEYGAELLPEGVNVLCGRLDTSQMTALMLKNRCAMVIDATHPYAIEATKNIKAACEAADVIYYRLLRKSLAYCGKTVNNMNELIELLNETDDTVLSTLGSKALTELTKVRDYRKRLWIRVLPSDKIFEQCRELGFDTEKVIQEKGPFTAAQNAAHLKKSRARILVTKESGETGGYSEKAEAARICGAEMITLARPAESGHSLEEIINIIEKELKK</sequence>
<accession>A0A1K1NIV7</accession>
<dbReference type="PROSITE" id="PS51014">
    <property type="entry name" value="COBK_CBIJ"/>
    <property type="match status" value="1"/>
</dbReference>
<dbReference type="PANTHER" id="PTHR36925">
    <property type="entry name" value="COBALT-PRECORRIN-6A REDUCTASE"/>
    <property type="match status" value="1"/>
</dbReference>
<reference evidence="4 5" key="1">
    <citation type="submission" date="2016-11" db="EMBL/GenBank/DDBJ databases">
        <authorList>
            <person name="Jaros S."/>
            <person name="Januszkiewicz K."/>
            <person name="Wedrychowicz H."/>
        </authorList>
    </citation>
    <scope>NUCLEOTIDE SEQUENCE [LARGE SCALE GENOMIC DNA]</scope>
    <source>
        <strain evidence="4 5">YL228</strain>
    </source>
</reference>
<comment type="pathway">
    <text evidence="1">Cofactor biosynthesis; adenosylcobalamin biosynthesis.</text>
</comment>
<dbReference type="EMBL" id="FPIP01000004">
    <property type="protein sequence ID" value="SFW35239.1"/>
    <property type="molecule type" value="Genomic_DNA"/>
</dbReference>
<name>A0A1K1NIV7_RUMFL</name>
<protein>
    <submittedName>
        <fullName evidence="4">Precorrin-6A/cobalt-precorrin-6A reductase</fullName>
    </submittedName>
</protein>
<evidence type="ECO:0000313" key="4">
    <source>
        <dbReference type="EMBL" id="SFW35239.1"/>
    </source>
</evidence>